<accession>A0ABD0LUU9</accession>
<keyword evidence="3" id="KW-1185">Reference proteome</keyword>
<comment type="caution">
    <text evidence="2">The sequence shown here is derived from an EMBL/GenBank/DDBJ whole genome shotgun (WGS) entry which is preliminary data.</text>
</comment>
<name>A0ABD0LUU9_9CAEN</name>
<dbReference type="AlphaFoldDB" id="A0ABD0LUU9"/>
<dbReference type="Proteomes" id="UP001519460">
    <property type="component" value="Unassembled WGS sequence"/>
</dbReference>
<reference evidence="2 3" key="1">
    <citation type="journal article" date="2023" name="Sci. Data">
        <title>Genome assembly of the Korean intertidal mud-creeper Batillaria attramentaria.</title>
        <authorList>
            <person name="Patra A.K."/>
            <person name="Ho P.T."/>
            <person name="Jun S."/>
            <person name="Lee S.J."/>
            <person name="Kim Y."/>
            <person name="Won Y.J."/>
        </authorList>
    </citation>
    <scope>NUCLEOTIDE SEQUENCE [LARGE SCALE GENOMIC DNA]</scope>
    <source>
        <strain evidence="2">Wonlab-2016</strain>
    </source>
</reference>
<feature type="region of interest" description="Disordered" evidence="1">
    <location>
        <begin position="116"/>
        <end position="138"/>
    </location>
</feature>
<sequence length="215" mass="24193">MVLLRDDRRVEKLGNLATRDVKPHNIFPHTQENSSRYTTACKRDLCYASEKGHQCLVQPTSSDFAVPSPVRDTCQPTHSETPPNFYQLNVLSSVKLIKTTITRQLSTRLFLETGCRETPPPPIPSARREMLPPDTPTTARKSVTVVKTAGHNFRAAGSDHAFYSLKDIIHDDKCRATYAKTYCTVGSNRSVHCYTRRLDAEPTLSYCVRLPLQSV</sequence>
<gene>
    <name evidence="2" type="ORF">BaRGS_00005957</name>
</gene>
<protein>
    <submittedName>
        <fullName evidence="2">Uncharacterized protein</fullName>
    </submittedName>
</protein>
<evidence type="ECO:0000313" key="2">
    <source>
        <dbReference type="EMBL" id="KAK7502707.1"/>
    </source>
</evidence>
<evidence type="ECO:0000256" key="1">
    <source>
        <dbReference type="SAM" id="MobiDB-lite"/>
    </source>
</evidence>
<proteinExistence type="predicted"/>
<dbReference type="EMBL" id="JACVVK020000024">
    <property type="protein sequence ID" value="KAK7502707.1"/>
    <property type="molecule type" value="Genomic_DNA"/>
</dbReference>
<evidence type="ECO:0000313" key="3">
    <source>
        <dbReference type="Proteomes" id="UP001519460"/>
    </source>
</evidence>
<organism evidence="2 3">
    <name type="scientific">Batillaria attramentaria</name>
    <dbReference type="NCBI Taxonomy" id="370345"/>
    <lineage>
        <taxon>Eukaryota</taxon>
        <taxon>Metazoa</taxon>
        <taxon>Spiralia</taxon>
        <taxon>Lophotrochozoa</taxon>
        <taxon>Mollusca</taxon>
        <taxon>Gastropoda</taxon>
        <taxon>Caenogastropoda</taxon>
        <taxon>Sorbeoconcha</taxon>
        <taxon>Cerithioidea</taxon>
        <taxon>Batillariidae</taxon>
        <taxon>Batillaria</taxon>
    </lineage>
</organism>